<comment type="caution">
    <text evidence="2">The sequence shown here is derived from an EMBL/GenBank/DDBJ whole genome shotgun (WGS) entry which is preliminary data.</text>
</comment>
<organism evidence="2 3">
    <name type="scientific">Hymenobacter cyanobacteriorum</name>
    <dbReference type="NCBI Taxonomy" id="2926463"/>
    <lineage>
        <taxon>Bacteria</taxon>
        <taxon>Pseudomonadati</taxon>
        <taxon>Bacteroidota</taxon>
        <taxon>Cytophagia</taxon>
        <taxon>Cytophagales</taxon>
        <taxon>Hymenobacteraceae</taxon>
        <taxon>Hymenobacter</taxon>
    </lineage>
</organism>
<sequence>MRSMLAHNAGGLVEKMRRNTWYEVVFTLGIVVVVPFYAWHSWGKAMELMLAASMLLVSSILLINYYQQLQLLRRMGQPDIQVRAHLVALCAGLRQRLRFYYRFTLATLPYMLLMLWAFHVGKELAHPGAFHWKFILVLAAAYVVLGAIVQVAIIYLTRWYLQRLYGQHLDRFEANLRELDEDEPGRAG</sequence>
<feature type="transmembrane region" description="Helical" evidence="1">
    <location>
        <begin position="99"/>
        <end position="118"/>
    </location>
</feature>
<evidence type="ECO:0000313" key="3">
    <source>
        <dbReference type="Proteomes" id="UP001139193"/>
    </source>
</evidence>
<evidence type="ECO:0000256" key="1">
    <source>
        <dbReference type="SAM" id="Phobius"/>
    </source>
</evidence>
<feature type="transmembrane region" description="Helical" evidence="1">
    <location>
        <begin position="21"/>
        <end position="42"/>
    </location>
</feature>
<dbReference type="Proteomes" id="UP001139193">
    <property type="component" value="Unassembled WGS sequence"/>
</dbReference>
<dbReference type="AlphaFoldDB" id="A0A9X1VIQ2"/>
<dbReference type="RefSeq" id="WP_241937153.1">
    <property type="nucleotide sequence ID" value="NZ_JALBGC010000004.1"/>
</dbReference>
<gene>
    <name evidence="2" type="ORF">MON38_16010</name>
</gene>
<feature type="transmembrane region" description="Helical" evidence="1">
    <location>
        <begin position="48"/>
        <end position="66"/>
    </location>
</feature>
<keyword evidence="1" id="KW-1133">Transmembrane helix</keyword>
<protein>
    <submittedName>
        <fullName evidence="2">Uncharacterized protein</fullName>
    </submittedName>
</protein>
<keyword evidence="3" id="KW-1185">Reference proteome</keyword>
<dbReference type="EMBL" id="JALBGC010000004">
    <property type="protein sequence ID" value="MCI1188928.1"/>
    <property type="molecule type" value="Genomic_DNA"/>
</dbReference>
<name>A0A9X1VIQ2_9BACT</name>
<feature type="transmembrane region" description="Helical" evidence="1">
    <location>
        <begin position="130"/>
        <end position="156"/>
    </location>
</feature>
<proteinExistence type="predicted"/>
<evidence type="ECO:0000313" key="2">
    <source>
        <dbReference type="EMBL" id="MCI1188928.1"/>
    </source>
</evidence>
<reference evidence="2" key="1">
    <citation type="submission" date="2022-03" db="EMBL/GenBank/DDBJ databases">
        <title>Bacterial whole genome sequence for Hymenobacter sp. DH14.</title>
        <authorList>
            <person name="Le V."/>
        </authorList>
    </citation>
    <scope>NUCLEOTIDE SEQUENCE</scope>
    <source>
        <strain evidence="2">DH14</strain>
    </source>
</reference>
<keyword evidence="1" id="KW-0812">Transmembrane</keyword>
<keyword evidence="1" id="KW-0472">Membrane</keyword>
<accession>A0A9X1VIQ2</accession>